<dbReference type="CDD" id="cd12148">
    <property type="entry name" value="fungal_TF_MHR"/>
    <property type="match status" value="1"/>
</dbReference>
<keyword evidence="2" id="KW-0479">Metal-binding</keyword>
<dbReference type="SMART" id="SM00066">
    <property type="entry name" value="GAL4"/>
    <property type="match status" value="1"/>
</dbReference>
<evidence type="ECO:0000313" key="10">
    <source>
        <dbReference type="EMBL" id="KAK0509098.1"/>
    </source>
</evidence>
<keyword evidence="3" id="KW-0862">Zinc</keyword>
<dbReference type="EMBL" id="JAFEKC020000019">
    <property type="protein sequence ID" value="KAK0509098.1"/>
    <property type="molecule type" value="Genomic_DNA"/>
</dbReference>
<organism evidence="10 11">
    <name type="scientific">Cladonia borealis</name>
    <dbReference type="NCBI Taxonomy" id="184061"/>
    <lineage>
        <taxon>Eukaryota</taxon>
        <taxon>Fungi</taxon>
        <taxon>Dikarya</taxon>
        <taxon>Ascomycota</taxon>
        <taxon>Pezizomycotina</taxon>
        <taxon>Lecanoromycetes</taxon>
        <taxon>OSLEUM clade</taxon>
        <taxon>Lecanoromycetidae</taxon>
        <taxon>Lecanorales</taxon>
        <taxon>Lecanorineae</taxon>
        <taxon>Cladoniaceae</taxon>
        <taxon>Cladonia</taxon>
    </lineage>
</organism>
<dbReference type="CDD" id="cd00067">
    <property type="entry name" value="GAL4"/>
    <property type="match status" value="1"/>
</dbReference>
<dbReference type="GO" id="GO:0000981">
    <property type="term" value="F:DNA-binding transcription factor activity, RNA polymerase II-specific"/>
    <property type="evidence" value="ECO:0007669"/>
    <property type="project" value="InterPro"/>
</dbReference>
<dbReference type="Pfam" id="PF04082">
    <property type="entry name" value="Fungal_trans"/>
    <property type="match status" value="1"/>
</dbReference>
<dbReference type="Pfam" id="PF00172">
    <property type="entry name" value="Zn_clus"/>
    <property type="match status" value="1"/>
</dbReference>
<name>A0AA39UYR3_9LECA</name>
<dbReference type="GO" id="GO:0001216">
    <property type="term" value="F:DNA-binding transcription activator activity"/>
    <property type="evidence" value="ECO:0007669"/>
    <property type="project" value="UniProtKB-ARBA"/>
</dbReference>
<evidence type="ECO:0000256" key="8">
    <source>
        <dbReference type="SAM" id="MobiDB-lite"/>
    </source>
</evidence>
<feature type="compositionally biased region" description="Polar residues" evidence="8">
    <location>
        <begin position="214"/>
        <end position="227"/>
    </location>
</feature>
<feature type="region of interest" description="Disordered" evidence="8">
    <location>
        <begin position="1"/>
        <end position="126"/>
    </location>
</feature>
<dbReference type="GO" id="GO:0006351">
    <property type="term" value="P:DNA-templated transcription"/>
    <property type="evidence" value="ECO:0007669"/>
    <property type="project" value="InterPro"/>
</dbReference>
<feature type="compositionally biased region" description="Polar residues" evidence="8">
    <location>
        <begin position="24"/>
        <end position="33"/>
    </location>
</feature>
<gene>
    <name evidence="10" type="ORF">JMJ35_008469</name>
</gene>
<evidence type="ECO:0000256" key="2">
    <source>
        <dbReference type="ARBA" id="ARBA00022723"/>
    </source>
</evidence>
<dbReference type="PANTHER" id="PTHR31845:SF39">
    <property type="entry name" value="TRANSCRIPTION FACTOR PBCR-RELATED"/>
    <property type="match status" value="1"/>
</dbReference>
<dbReference type="InterPro" id="IPR001138">
    <property type="entry name" value="Zn2Cys6_DnaBD"/>
</dbReference>
<dbReference type="InterPro" id="IPR051089">
    <property type="entry name" value="prtT"/>
</dbReference>
<evidence type="ECO:0000259" key="9">
    <source>
        <dbReference type="PROSITE" id="PS50048"/>
    </source>
</evidence>
<dbReference type="PANTHER" id="PTHR31845">
    <property type="entry name" value="FINGER DOMAIN PROTEIN, PUTATIVE-RELATED"/>
    <property type="match status" value="1"/>
</dbReference>
<feature type="compositionally biased region" description="Basic and acidic residues" evidence="8">
    <location>
        <begin position="195"/>
        <end position="206"/>
    </location>
</feature>
<feature type="domain" description="Zn(2)-C6 fungal-type" evidence="9">
    <location>
        <begin position="128"/>
        <end position="160"/>
    </location>
</feature>
<dbReference type="PROSITE" id="PS00463">
    <property type="entry name" value="ZN2_CY6_FUNGAL_1"/>
    <property type="match status" value="1"/>
</dbReference>
<sequence length="822" mass="91529">MDPERSPYPVAQTQSSDIDPRLQEATQSSQTYSNPPPQDNNPNQFRLPIPPPQQQQPQTHPQPQYSAPPQWPQEGYDPYYGPQASQQPPPIGQIPQHQVHGYNPYQNGSGAPPQPPDGSLSESKRPRACEACRGLKVRCEPDPGNGPCKRCAKANRNCVITPPSRKRQKKTDNRVAELERKIDQLRQEVNANKGVSEDEHYGDGDTSHLGLMDTTPQQQPSSYSAFDSSDRKRRRSEYQQDGYDNRDQAVALDMALPRFAPSVPNMIPQPRDPPQAAQMSAPATAQSVAAAAYSEPDAVDRGLISTAMANELFSHYMQNMVPHMPIVTFLVNTNWESVRKTTPILFLAIMSVASGQDYPSVQVLLKEEVMSSLGKRIIVNGEKSIELVQALQVVTIWYWPEPNGNSKYYQLIHMATIMAMDLGIDRKPRTLKEQMFHLPDLGASLNDAETAERRRAWLGCYLLSSSIAMGKKRPSLVRPNAYMDECIISLRLSQDSVESDAILVRWVRLQMLADELVAQVPPDAVNITEAKARSSYRTFEKQLKELEDEDKSSVTELLTLSLAFNVVKLYMHELVILYEIGSDIMKASRGRGKSQVQISSPNTAFVTTLGILDTFAKFNTKQIRTLPVFQFAQISHATVSLMKLYFVAKSDSELRKHVPITSESIETYTNHLINSLELAAADGKSLGAHTFLMVFVTIQKLFVEHKDDTLEKVKIRYGCTPGTKQAQVLDLEEPRPIAQRRAARRSGESSDEALHLLSEVAMGKSGNNGYTSKEAPMGQSTEQQSVSDDMATIGKLIGEGDLSSMSDDGFFGIMQTMWARST</sequence>
<feature type="region of interest" description="Disordered" evidence="8">
    <location>
        <begin position="191"/>
        <end position="245"/>
    </location>
</feature>
<evidence type="ECO:0000313" key="11">
    <source>
        <dbReference type="Proteomes" id="UP001166286"/>
    </source>
</evidence>
<dbReference type="PROSITE" id="PS50048">
    <property type="entry name" value="ZN2_CY6_FUNGAL_2"/>
    <property type="match status" value="1"/>
</dbReference>
<accession>A0AA39UYR3</accession>
<evidence type="ECO:0000256" key="5">
    <source>
        <dbReference type="ARBA" id="ARBA00023125"/>
    </source>
</evidence>
<keyword evidence="4" id="KW-0805">Transcription regulation</keyword>
<keyword evidence="6" id="KW-0804">Transcription</keyword>
<keyword evidence="7" id="KW-0539">Nucleus</keyword>
<evidence type="ECO:0000256" key="1">
    <source>
        <dbReference type="ARBA" id="ARBA00004123"/>
    </source>
</evidence>
<evidence type="ECO:0000256" key="4">
    <source>
        <dbReference type="ARBA" id="ARBA00023015"/>
    </source>
</evidence>
<proteinExistence type="predicted"/>
<evidence type="ECO:0000256" key="7">
    <source>
        <dbReference type="ARBA" id="ARBA00023242"/>
    </source>
</evidence>
<dbReference type="Proteomes" id="UP001166286">
    <property type="component" value="Unassembled WGS sequence"/>
</dbReference>
<evidence type="ECO:0000256" key="6">
    <source>
        <dbReference type="ARBA" id="ARBA00023163"/>
    </source>
</evidence>
<dbReference type="AlphaFoldDB" id="A0AA39UYR3"/>
<dbReference type="GO" id="GO:0000976">
    <property type="term" value="F:transcription cis-regulatory region binding"/>
    <property type="evidence" value="ECO:0007669"/>
    <property type="project" value="TreeGrafter"/>
</dbReference>
<feature type="region of interest" description="Disordered" evidence="8">
    <location>
        <begin position="763"/>
        <end position="785"/>
    </location>
</feature>
<dbReference type="InterPro" id="IPR036864">
    <property type="entry name" value="Zn2-C6_fun-type_DNA-bd_sf"/>
</dbReference>
<comment type="subcellular location">
    <subcellularLocation>
        <location evidence="1">Nucleus</location>
    </subcellularLocation>
</comment>
<dbReference type="GO" id="GO:0005634">
    <property type="term" value="C:nucleus"/>
    <property type="evidence" value="ECO:0007669"/>
    <property type="project" value="UniProtKB-SubCell"/>
</dbReference>
<feature type="compositionally biased region" description="Low complexity" evidence="8">
    <location>
        <begin position="55"/>
        <end position="64"/>
    </location>
</feature>
<dbReference type="InterPro" id="IPR007219">
    <property type="entry name" value="XnlR_reg_dom"/>
</dbReference>
<evidence type="ECO:0000256" key="3">
    <source>
        <dbReference type="ARBA" id="ARBA00022833"/>
    </source>
</evidence>
<keyword evidence="11" id="KW-1185">Reference proteome</keyword>
<protein>
    <recommendedName>
        <fullName evidence="9">Zn(2)-C6 fungal-type domain-containing protein</fullName>
    </recommendedName>
</protein>
<dbReference type="GO" id="GO:0008270">
    <property type="term" value="F:zinc ion binding"/>
    <property type="evidence" value="ECO:0007669"/>
    <property type="project" value="InterPro"/>
</dbReference>
<dbReference type="FunFam" id="4.10.240.10:FF:000003">
    <property type="entry name" value="C6 transcription factor (Leu3)"/>
    <property type="match status" value="1"/>
</dbReference>
<keyword evidence="5" id="KW-0238">DNA-binding</keyword>
<comment type="caution">
    <text evidence="10">The sequence shown here is derived from an EMBL/GenBank/DDBJ whole genome shotgun (WGS) entry which is preliminary data.</text>
</comment>
<dbReference type="Gene3D" id="4.10.240.10">
    <property type="entry name" value="Zn(2)-C6 fungal-type DNA-binding domain"/>
    <property type="match status" value="1"/>
</dbReference>
<dbReference type="SUPFAM" id="SSF57701">
    <property type="entry name" value="Zn2/Cys6 DNA-binding domain"/>
    <property type="match status" value="1"/>
</dbReference>
<reference evidence="10" key="1">
    <citation type="submission" date="2023-03" db="EMBL/GenBank/DDBJ databases">
        <title>Complete genome of Cladonia borealis.</title>
        <authorList>
            <person name="Park H."/>
        </authorList>
    </citation>
    <scope>NUCLEOTIDE SEQUENCE</scope>
    <source>
        <strain evidence="10">ANT050790</strain>
    </source>
</reference>